<dbReference type="EMBL" id="PNHK01000882">
    <property type="protein sequence ID" value="PMC96158.1"/>
    <property type="molecule type" value="Genomic_DNA"/>
</dbReference>
<accession>A0A2N6VAE0</accession>
<comment type="caution">
    <text evidence="2">The sequence shown here is derived from an EMBL/GenBank/DDBJ whole genome shotgun (WGS) entry which is preliminary data.</text>
</comment>
<proteinExistence type="predicted"/>
<feature type="compositionally biased region" description="Acidic residues" evidence="1">
    <location>
        <begin position="1"/>
        <end position="16"/>
    </location>
</feature>
<feature type="region of interest" description="Disordered" evidence="1">
    <location>
        <begin position="1"/>
        <end position="62"/>
    </location>
</feature>
<evidence type="ECO:0000313" key="3">
    <source>
        <dbReference type="Proteomes" id="UP000235598"/>
    </source>
</evidence>
<organism evidence="2 3">
    <name type="scientific">Brevibacterium paucivorans</name>
    <dbReference type="NCBI Taxonomy" id="170994"/>
    <lineage>
        <taxon>Bacteria</taxon>
        <taxon>Bacillati</taxon>
        <taxon>Actinomycetota</taxon>
        <taxon>Actinomycetes</taxon>
        <taxon>Micrococcales</taxon>
        <taxon>Brevibacteriaceae</taxon>
        <taxon>Brevibacterium</taxon>
    </lineage>
</organism>
<protein>
    <submittedName>
        <fullName evidence="2">Uncharacterized protein</fullName>
    </submittedName>
</protein>
<dbReference type="AlphaFoldDB" id="A0A2N6VAE0"/>
<feature type="compositionally biased region" description="Basic and acidic residues" evidence="1">
    <location>
        <begin position="29"/>
        <end position="38"/>
    </location>
</feature>
<evidence type="ECO:0000313" key="2">
    <source>
        <dbReference type="EMBL" id="PMC96158.1"/>
    </source>
</evidence>
<sequence>HCGEEVDDGGGDDAAEDGACGDVEVAGGSEKKHDEDRAGVLGRITRPRMSESSSRIGETTIV</sequence>
<name>A0A2N6VAE0_9MICO</name>
<dbReference type="Proteomes" id="UP000235598">
    <property type="component" value="Unassembled WGS sequence"/>
</dbReference>
<feature type="compositionally biased region" description="Polar residues" evidence="1">
    <location>
        <begin position="50"/>
        <end position="62"/>
    </location>
</feature>
<reference evidence="2 3" key="1">
    <citation type="submission" date="2017-09" db="EMBL/GenBank/DDBJ databases">
        <title>Bacterial strain isolated from the female urinary microbiota.</title>
        <authorList>
            <person name="Thomas-White K."/>
            <person name="Kumar N."/>
            <person name="Forster S."/>
            <person name="Putonti C."/>
            <person name="Lawley T."/>
            <person name="Wolfe A.J."/>
        </authorList>
    </citation>
    <scope>NUCLEOTIDE SEQUENCE [LARGE SCALE GENOMIC DNA]</scope>
    <source>
        <strain evidence="2 3">UMB1301</strain>
    </source>
</reference>
<feature type="non-terminal residue" evidence="2">
    <location>
        <position position="1"/>
    </location>
</feature>
<evidence type="ECO:0000256" key="1">
    <source>
        <dbReference type="SAM" id="MobiDB-lite"/>
    </source>
</evidence>
<gene>
    <name evidence="2" type="ORF">CJ199_16670</name>
</gene>